<proteinExistence type="predicted"/>
<keyword evidence="3" id="KW-1185">Reference proteome</keyword>
<evidence type="ECO:0000256" key="1">
    <source>
        <dbReference type="SAM" id="Phobius"/>
    </source>
</evidence>
<accession>A0ABS2N5G0</accession>
<name>A0ABS2N5G0_9BACI</name>
<sequence length="464" mass="53979">MIEQKTYEDNQHNIATELKCHNINEYIFAPFDTFVFLDSDEIFSNKYENLRDQLIEYLTSITPKFLQSKVQWMIEKSDPLKASKGVFSLPGSENSFISAKITDFEDFYTLLELNEIEHVYSTIVKPINIQIYFNESGVGSCSLDLSLTSESGLSVNMLDKISESLNNLYKEYLEDICYELTMLYVDAIKKVNVPHFTFSFIPDIKQVEKAKAFLPWTHRIYHVDDASLFELENPGEPFKSLLTPIASTDVKNFAVYPNRYIYFGWGHSLILSMNQGNKSQPEFDVYNYIRLVQIAQTNWHCLDNISKLIDLARISFYADTNKKKSKIKILTKNIIKVRNFTKCMETILDSFDGINITFDTEKRRLLDQLHKRWLQQDLIQKVRNKLTVIEEFLDFLYVRKKEQRDGSLNTILSVITIISIVEVIKAFIEFSNPVFNFAPEFNLLSFVIGSMLSVVCILFIAFRE</sequence>
<evidence type="ECO:0000313" key="3">
    <source>
        <dbReference type="Proteomes" id="UP001296943"/>
    </source>
</evidence>
<gene>
    <name evidence="2" type="ORF">JOC48_003920</name>
</gene>
<keyword evidence="1" id="KW-0812">Transmembrane</keyword>
<dbReference type="EMBL" id="JAFBDR010000031">
    <property type="protein sequence ID" value="MBM7573358.1"/>
    <property type="molecule type" value="Genomic_DNA"/>
</dbReference>
<protein>
    <submittedName>
        <fullName evidence="2">Uncharacterized protein</fullName>
    </submittedName>
</protein>
<dbReference type="Proteomes" id="UP001296943">
    <property type="component" value="Unassembled WGS sequence"/>
</dbReference>
<evidence type="ECO:0000313" key="2">
    <source>
        <dbReference type="EMBL" id="MBM7573358.1"/>
    </source>
</evidence>
<dbReference type="RefSeq" id="WP_204502006.1">
    <property type="nucleotide sequence ID" value="NZ_JAFBDR010000031.1"/>
</dbReference>
<reference evidence="2 3" key="1">
    <citation type="submission" date="2021-01" db="EMBL/GenBank/DDBJ databases">
        <title>Genomic Encyclopedia of Type Strains, Phase IV (KMG-IV): sequencing the most valuable type-strain genomes for metagenomic binning, comparative biology and taxonomic classification.</title>
        <authorList>
            <person name="Goeker M."/>
        </authorList>
    </citation>
    <scope>NUCLEOTIDE SEQUENCE [LARGE SCALE GENOMIC DNA]</scope>
    <source>
        <strain evidence="2 3">DSM 23711</strain>
    </source>
</reference>
<feature type="transmembrane region" description="Helical" evidence="1">
    <location>
        <begin position="408"/>
        <end position="428"/>
    </location>
</feature>
<organism evidence="2 3">
    <name type="scientific">Aquibacillus albus</name>
    <dbReference type="NCBI Taxonomy" id="1168171"/>
    <lineage>
        <taxon>Bacteria</taxon>
        <taxon>Bacillati</taxon>
        <taxon>Bacillota</taxon>
        <taxon>Bacilli</taxon>
        <taxon>Bacillales</taxon>
        <taxon>Bacillaceae</taxon>
        <taxon>Aquibacillus</taxon>
    </lineage>
</organism>
<feature type="transmembrane region" description="Helical" evidence="1">
    <location>
        <begin position="443"/>
        <end position="462"/>
    </location>
</feature>
<comment type="caution">
    <text evidence="2">The sequence shown here is derived from an EMBL/GenBank/DDBJ whole genome shotgun (WGS) entry which is preliminary data.</text>
</comment>
<keyword evidence="1" id="KW-0472">Membrane</keyword>
<keyword evidence="1" id="KW-1133">Transmembrane helix</keyword>